<sequence>MDTRKIAVVASVAAVALALSGCSTGSAEGQGNSPSAVSKMSPAPDSTTKNPSPSKNNTYRPASPEGPAENVPVPKLPALAKEYSEDGAASFSKFYFDLVNYAIETNNAGPIKKVTTKECIVCGVSIIDEATEAKKLGKWHVGGKHHPKILDSYISGENLAVVTVEYTADKAEIYLVPNEPDSKMDKLEPTTVAVGLEFDHGWKVYRIIGAE</sequence>
<comment type="caution">
    <text evidence="4">The sequence shown here is derived from an EMBL/GenBank/DDBJ whole genome shotgun (WGS) entry which is preliminary data.</text>
</comment>
<feature type="compositionally biased region" description="Polar residues" evidence="1">
    <location>
        <begin position="23"/>
        <end position="60"/>
    </location>
</feature>
<feature type="domain" description="DUF6318" evidence="3">
    <location>
        <begin position="57"/>
        <end position="181"/>
    </location>
</feature>
<dbReference type="EMBL" id="BJNE01000007">
    <property type="protein sequence ID" value="GEC12841.1"/>
    <property type="molecule type" value="Genomic_DNA"/>
</dbReference>
<proteinExistence type="predicted"/>
<keyword evidence="2" id="KW-0732">Signal</keyword>
<gene>
    <name evidence="4" type="ORF">ANI01nite_20440</name>
</gene>
<reference evidence="4 5" key="1">
    <citation type="submission" date="2019-06" db="EMBL/GenBank/DDBJ databases">
        <title>Whole genome shotgun sequence of Glutamicibacter nicotianae NBRC 14234.</title>
        <authorList>
            <person name="Hosoyama A."/>
            <person name="Uohara A."/>
            <person name="Ohji S."/>
            <person name="Ichikawa N."/>
        </authorList>
    </citation>
    <scope>NUCLEOTIDE SEQUENCE [LARGE SCALE GENOMIC DNA]</scope>
    <source>
        <strain evidence="4 5">NBRC 14234</strain>
    </source>
</reference>
<feature type="chain" id="PRO_5047123555" description="DUF6318 domain-containing protein" evidence="2">
    <location>
        <begin position="28"/>
        <end position="211"/>
    </location>
</feature>
<organism evidence="4 5">
    <name type="scientific">Glutamicibacter nicotianae</name>
    <name type="common">Arthrobacter nicotianae</name>
    <dbReference type="NCBI Taxonomy" id="37929"/>
    <lineage>
        <taxon>Bacteria</taxon>
        <taxon>Bacillati</taxon>
        <taxon>Actinomycetota</taxon>
        <taxon>Actinomycetes</taxon>
        <taxon>Micrococcales</taxon>
        <taxon>Micrococcaceae</taxon>
        <taxon>Glutamicibacter</taxon>
    </lineage>
</organism>
<keyword evidence="5" id="KW-1185">Reference proteome</keyword>
<accession>A0ABQ0RLZ9</accession>
<protein>
    <recommendedName>
        <fullName evidence="3">DUF6318 domain-containing protein</fullName>
    </recommendedName>
</protein>
<evidence type="ECO:0000256" key="2">
    <source>
        <dbReference type="SAM" id="SignalP"/>
    </source>
</evidence>
<dbReference type="InterPro" id="IPR046281">
    <property type="entry name" value="DUF6318"/>
</dbReference>
<evidence type="ECO:0000256" key="1">
    <source>
        <dbReference type="SAM" id="MobiDB-lite"/>
    </source>
</evidence>
<dbReference type="RefSeq" id="WP_141357812.1">
    <property type="nucleotide sequence ID" value="NZ_BAAAWM010000001.1"/>
</dbReference>
<evidence type="ECO:0000313" key="5">
    <source>
        <dbReference type="Proteomes" id="UP000316242"/>
    </source>
</evidence>
<dbReference type="PROSITE" id="PS51257">
    <property type="entry name" value="PROKAR_LIPOPROTEIN"/>
    <property type="match status" value="1"/>
</dbReference>
<dbReference type="Pfam" id="PF19843">
    <property type="entry name" value="DUF6318"/>
    <property type="match status" value="1"/>
</dbReference>
<feature type="region of interest" description="Disordered" evidence="1">
    <location>
        <begin position="23"/>
        <end position="73"/>
    </location>
</feature>
<feature type="signal peptide" evidence="2">
    <location>
        <begin position="1"/>
        <end position="27"/>
    </location>
</feature>
<evidence type="ECO:0000313" key="4">
    <source>
        <dbReference type="EMBL" id="GEC12841.1"/>
    </source>
</evidence>
<name>A0ABQ0RLZ9_GLUNI</name>
<evidence type="ECO:0000259" key="3">
    <source>
        <dbReference type="Pfam" id="PF19843"/>
    </source>
</evidence>
<dbReference type="Proteomes" id="UP000316242">
    <property type="component" value="Unassembled WGS sequence"/>
</dbReference>